<reference evidence="1 2" key="1">
    <citation type="submission" date="2019-05" db="EMBL/GenBank/DDBJ databases">
        <title>Another draft genome of Portunus trituberculatus and its Hox gene families provides insights of decapod evolution.</title>
        <authorList>
            <person name="Jeong J.-H."/>
            <person name="Song I."/>
            <person name="Kim S."/>
            <person name="Choi T."/>
            <person name="Kim D."/>
            <person name="Ryu S."/>
            <person name="Kim W."/>
        </authorList>
    </citation>
    <scope>NUCLEOTIDE SEQUENCE [LARGE SCALE GENOMIC DNA]</scope>
    <source>
        <tissue evidence="1">Muscle</tissue>
    </source>
</reference>
<dbReference type="EMBL" id="VSRR010049734">
    <property type="protein sequence ID" value="MPC78929.1"/>
    <property type="molecule type" value="Genomic_DNA"/>
</dbReference>
<comment type="caution">
    <text evidence="1">The sequence shown here is derived from an EMBL/GenBank/DDBJ whole genome shotgun (WGS) entry which is preliminary data.</text>
</comment>
<proteinExistence type="predicted"/>
<keyword evidence="2" id="KW-1185">Reference proteome</keyword>
<protein>
    <submittedName>
        <fullName evidence="1">Uncharacterized protein</fullName>
    </submittedName>
</protein>
<gene>
    <name evidence="1" type="ORF">E2C01_073437</name>
</gene>
<dbReference type="Proteomes" id="UP000324222">
    <property type="component" value="Unassembled WGS sequence"/>
</dbReference>
<name>A0A5B7IAJ7_PORTR</name>
<evidence type="ECO:0000313" key="1">
    <source>
        <dbReference type="EMBL" id="MPC78929.1"/>
    </source>
</evidence>
<evidence type="ECO:0000313" key="2">
    <source>
        <dbReference type="Proteomes" id="UP000324222"/>
    </source>
</evidence>
<dbReference type="AlphaFoldDB" id="A0A5B7IAJ7"/>
<sequence>MVKMCFSTEGIKDISRVVATDQLHFYTTFIMAKRFHIHSVDYLVILYSFRNSYEGLN</sequence>
<accession>A0A5B7IAJ7</accession>
<organism evidence="1 2">
    <name type="scientific">Portunus trituberculatus</name>
    <name type="common">Swimming crab</name>
    <name type="synonym">Neptunus trituberculatus</name>
    <dbReference type="NCBI Taxonomy" id="210409"/>
    <lineage>
        <taxon>Eukaryota</taxon>
        <taxon>Metazoa</taxon>
        <taxon>Ecdysozoa</taxon>
        <taxon>Arthropoda</taxon>
        <taxon>Crustacea</taxon>
        <taxon>Multicrustacea</taxon>
        <taxon>Malacostraca</taxon>
        <taxon>Eumalacostraca</taxon>
        <taxon>Eucarida</taxon>
        <taxon>Decapoda</taxon>
        <taxon>Pleocyemata</taxon>
        <taxon>Brachyura</taxon>
        <taxon>Eubrachyura</taxon>
        <taxon>Portunoidea</taxon>
        <taxon>Portunidae</taxon>
        <taxon>Portuninae</taxon>
        <taxon>Portunus</taxon>
    </lineage>
</organism>